<proteinExistence type="predicted"/>
<evidence type="ECO:0000313" key="1">
    <source>
        <dbReference type="EMBL" id="QNM07475.1"/>
    </source>
</evidence>
<keyword evidence="2" id="KW-1185">Reference proteome</keyword>
<protein>
    <submittedName>
        <fullName evidence="1">Exo-alpha-sialidase</fullName>
    </submittedName>
</protein>
<dbReference type="Gene3D" id="2.120.10.10">
    <property type="match status" value="1"/>
</dbReference>
<sequence length="367" mass="41617">MRIKVNPYRCVIGDETGSDTSVFYNFPSCERLSDGSFFICARKINGLQDPAGSQVSVRYWPEEDRVEPACSPACHDMLSNPDKGIYMCHVTELSPNELIAIYPLIHTDSSKPLFSEKYDGIQPCTCRITRSHDNGHTWDLPENLAYTMPDAIIPGKIQKLADGMIGFPMEMHNLYEMPYQEPLQGRFIYSVDGGKTFDRASFFPHPEDFLAGDARCTEDSLGNLTIFFWAYDMKDMKDLKVHRTISHDSGRSFSPLEPIELKKQITSPFYIDENNFLCIYQERFSDQPGIKAMLSHDGGMTWDADSATPLFLCEGTPDGENPFAQFEQYKFGYSTLTRISQTKALATFWNTNGVTSCISVCEIWTEE</sequence>
<name>A0A7G9G9J3_9FIRM</name>
<reference evidence="1 2" key="1">
    <citation type="submission" date="2020-08" db="EMBL/GenBank/DDBJ databases">
        <authorList>
            <person name="Liu C."/>
            <person name="Sun Q."/>
        </authorList>
    </citation>
    <scope>NUCLEOTIDE SEQUENCE [LARGE SCALE GENOMIC DNA]</scope>
    <source>
        <strain evidence="1 2">NSJ-29</strain>
    </source>
</reference>
<dbReference type="Proteomes" id="UP000515860">
    <property type="component" value="Chromosome"/>
</dbReference>
<dbReference type="AlphaFoldDB" id="A0A7G9G9J3"/>
<accession>A0A7G9G9J3</accession>
<dbReference type="InterPro" id="IPR036278">
    <property type="entry name" value="Sialidase_sf"/>
</dbReference>
<dbReference type="CDD" id="cd15482">
    <property type="entry name" value="Sialidase_non-viral"/>
    <property type="match status" value="1"/>
</dbReference>
<dbReference type="EMBL" id="CP060635">
    <property type="protein sequence ID" value="QNM07475.1"/>
    <property type="molecule type" value="Genomic_DNA"/>
</dbReference>
<organism evidence="1 2">
    <name type="scientific">Wansuia hejianensis</name>
    <dbReference type="NCBI Taxonomy" id="2763667"/>
    <lineage>
        <taxon>Bacteria</taxon>
        <taxon>Bacillati</taxon>
        <taxon>Bacillota</taxon>
        <taxon>Clostridia</taxon>
        <taxon>Lachnospirales</taxon>
        <taxon>Lachnospiraceae</taxon>
        <taxon>Wansuia</taxon>
    </lineage>
</organism>
<dbReference type="SUPFAM" id="SSF50939">
    <property type="entry name" value="Sialidases"/>
    <property type="match status" value="1"/>
</dbReference>
<gene>
    <name evidence="1" type="ORF">H9Q79_11075</name>
</gene>
<dbReference type="KEGG" id="whj:H9Q79_11075"/>
<dbReference type="RefSeq" id="WP_118642950.1">
    <property type="nucleotide sequence ID" value="NZ_CP060635.1"/>
</dbReference>
<evidence type="ECO:0000313" key="2">
    <source>
        <dbReference type="Proteomes" id="UP000515860"/>
    </source>
</evidence>